<feature type="transmembrane region" description="Helical" evidence="1">
    <location>
        <begin position="153"/>
        <end position="176"/>
    </location>
</feature>
<evidence type="ECO:0000256" key="1">
    <source>
        <dbReference type="SAM" id="Phobius"/>
    </source>
</evidence>
<evidence type="ECO:0000313" key="3">
    <source>
        <dbReference type="Proteomes" id="UP000223606"/>
    </source>
</evidence>
<sequence length="219" mass="23591">MATQAEWREIAYQRSLGQSGSLTGNIHNAAGYDDYVRAKQSEEANRSWGSQTIPHSVAVRSPVYGGSRQGMSPQGAAFFLSCIAGAGAYLFLQSWPVAGLTFGGSLAVIWLLKIFFESPLGEIVAFCIGMLVKAGLFVGIVSLIWAVGGPMMALSFLGLIAGLIGLACLPLLFGHFYRKFTKTPTGAKVDRFARRLVVATVWLAILYAGYWIAAQTIWS</sequence>
<feature type="transmembrane region" description="Helical" evidence="1">
    <location>
        <begin position="75"/>
        <end position="92"/>
    </location>
</feature>
<feature type="transmembrane region" description="Helical" evidence="1">
    <location>
        <begin position="196"/>
        <end position="218"/>
    </location>
</feature>
<evidence type="ECO:0000313" key="2">
    <source>
        <dbReference type="EMBL" id="SON57572.1"/>
    </source>
</evidence>
<feature type="transmembrane region" description="Helical" evidence="1">
    <location>
        <begin position="98"/>
        <end position="116"/>
    </location>
</feature>
<dbReference type="Proteomes" id="UP000223606">
    <property type="component" value="Chromosome 1"/>
</dbReference>
<keyword evidence="1" id="KW-1133">Transmembrane helix</keyword>
<dbReference type="RefSeq" id="WP_099557807.1">
    <property type="nucleotide sequence ID" value="NZ_LT960614.1"/>
</dbReference>
<proteinExistence type="predicted"/>
<gene>
    <name evidence="2" type="ORF">HDIA_4031</name>
</gene>
<protein>
    <submittedName>
        <fullName evidence="2">Uncharacterized protein</fullName>
    </submittedName>
</protein>
<accession>A0A2C9DB65</accession>
<keyword evidence="3" id="KW-1185">Reference proteome</keyword>
<dbReference type="EMBL" id="LT960614">
    <property type="protein sequence ID" value="SON57572.1"/>
    <property type="molecule type" value="Genomic_DNA"/>
</dbReference>
<dbReference type="AlphaFoldDB" id="A0A2C9DB65"/>
<organism evidence="2 3">
    <name type="scientific">Hartmannibacter diazotrophicus</name>
    <dbReference type="NCBI Taxonomy" id="1482074"/>
    <lineage>
        <taxon>Bacteria</taxon>
        <taxon>Pseudomonadati</taxon>
        <taxon>Pseudomonadota</taxon>
        <taxon>Alphaproteobacteria</taxon>
        <taxon>Hyphomicrobiales</taxon>
        <taxon>Pleomorphomonadaceae</taxon>
        <taxon>Hartmannibacter</taxon>
    </lineage>
</organism>
<keyword evidence="1" id="KW-0472">Membrane</keyword>
<keyword evidence="1" id="KW-0812">Transmembrane</keyword>
<name>A0A2C9DB65_9HYPH</name>
<feature type="transmembrane region" description="Helical" evidence="1">
    <location>
        <begin position="123"/>
        <end position="147"/>
    </location>
</feature>
<dbReference type="KEGG" id="hdi:HDIA_4031"/>
<reference evidence="3" key="1">
    <citation type="submission" date="2017-09" db="EMBL/GenBank/DDBJ databases">
        <title>Genome sequence of Nannocystis excedens DSM 71.</title>
        <authorList>
            <person name="Blom J."/>
        </authorList>
    </citation>
    <scope>NUCLEOTIDE SEQUENCE [LARGE SCALE GENOMIC DNA]</scope>
    <source>
        <strain evidence="3">type strain: E19</strain>
    </source>
</reference>